<evidence type="ECO:0000313" key="5">
    <source>
        <dbReference type="Proteomes" id="UP000800094"/>
    </source>
</evidence>
<feature type="domain" description="Molybdopterin cofactor biosynthesis C (MoaC)" evidence="3">
    <location>
        <begin position="1"/>
        <end position="111"/>
    </location>
</feature>
<reference evidence="4" key="1">
    <citation type="journal article" date="2020" name="Stud. Mycol.">
        <title>101 Dothideomycetes genomes: a test case for predicting lifestyles and emergence of pathogens.</title>
        <authorList>
            <person name="Haridas S."/>
            <person name="Albert R."/>
            <person name="Binder M."/>
            <person name="Bloem J."/>
            <person name="Labutti K."/>
            <person name="Salamov A."/>
            <person name="Andreopoulos B."/>
            <person name="Baker S."/>
            <person name="Barry K."/>
            <person name="Bills G."/>
            <person name="Bluhm B."/>
            <person name="Cannon C."/>
            <person name="Castanera R."/>
            <person name="Culley D."/>
            <person name="Daum C."/>
            <person name="Ezra D."/>
            <person name="Gonzalez J."/>
            <person name="Henrissat B."/>
            <person name="Kuo A."/>
            <person name="Liang C."/>
            <person name="Lipzen A."/>
            <person name="Lutzoni F."/>
            <person name="Magnuson J."/>
            <person name="Mondo S."/>
            <person name="Nolan M."/>
            <person name="Ohm R."/>
            <person name="Pangilinan J."/>
            <person name="Park H.-J."/>
            <person name="Ramirez L."/>
            <person name="Alfaro M."/>
            <person name="Sun H."/>
            <person name="Tritt A."/>
            <person name="Yoshinaga Y."/>
            <person name="Zwiers L.-H."/>
            <person name="Turgeon B."/>
            <person name="Goodwin S."/>
            <person name="Spatafora J."/>
            <person name="Crous P."/>
            <person name="Grigoriev I."/>
        </authorList>
    </citation>
    <scope>NUCLEOTIDE SEQUENCE</scope>
    <source>
        <strain evidence="4">CBS 122368</strain>
    </source>
</reference>
<evidence type="ECO:0000256" key="1">
    <source>
        <dbReference type="ARBA" id="ARBA00005046"/>
    </source>
</evidence>
<dbReference type="RefSeq" id="XP_033689730.1">
    <property type="nucleotide sequence ID" value="XM_033822570.1"/>
</dbReference>
<gene>
    <name evidence="4" type="ORF">BU26DRAFT_380585</name>
</gene>
<evidence type="ECO:0000256" key="2">
    <source>
        <dbReference type="ARBA" id="ARBA00023150"/>
    </source>
</evidence>
<dbReference type="Pfam" id="PF01967">
    <property type="entry name" value="MoaC"/>
    <property type="match status" value="1"/>
</dbReference>
<dbReference type="SUPFAM" id="SSF55040">
    <property type="entry name" value="Molybdenum cofactor biosynthesis protein C, MoaC"/>
    <property type="match status" value="1"/>
</dbReference>
<dbReference type="UniPathway" id="UPA00344"/>
<dbReference type="InterPro" id="IPR002820">
    <property type="entry name" value="Mopterin_CF_biosynth-C_dom"/>
</dbReference>
<dbReference type="OrthoDB" id="429626at2759"/>
<keyword evidence="5" id="KW-1185">Reference proteome</keyword>
<proteinExistence type="predicted"/>
<sequence>IQEGRSRKGDVIGVARVAGILAAKKTSEIIPLCHPIFISSVDIEFEFFGNGRPSQSGIDITATIKSVGKSGLEMEAMLAASVAGLTVYDMAKAVDKGMRMEEVRLISKTGGKGPDF</sequence>
<feature type="non-terminal residue" evidence="4">
    <location>
        <position position="116"/>
    </location>
</feature>
<name>A0A6A6IWI7_9PLEO</name>
<keyword evidence="2" id="KW-0501">Molybdenum cofactor biosynthesis</keyword>
<dbReference type="GeneID" id="54575900"/>
<evidence type="ECO:0000313" key="4">
    <source>
        <dbReference type="EMBL" id="KAF2254726.1"/>
    </source>
</evidence>
<dbReference type="AlphaFoldDB" id="A0A6A6IWI7"/>
<dbReference type="GO" id="GO:0006777">
    <property type="term" value="P:Mo-molybdopterin cofactor biosynthetic process"/>
    <property type="evidence" value="ECO:0007669"/>
    <property type="project" value="UniProtKB-KW"/>
</dbReference>
<protein>
    <recommendedName>
        <fullName evidence="3">Molybdopterin cofactor biosynthesis C (MoaC) domain-containing protein</fullName>
    </recommendedName>
</protein>
<accession>A0A6A6IWI7</accession>
<dbReference type="EMBL" id="ML987190">
    <property type="protein sequence ID" value="KAF2254726.1"/>
    <property type="molecule type" value="Genomic_DNA"/>
</dbReference>
<dbReference type="InterPro" id="IPR036522">
    <property type="entry name" value="MoaC_sf"/>
</dbReference>
<dbReference type="Proteomes" id="UP000800094">
    <property type="component" value="Unassembled WGS sequence"/>
</dbReference>
<feature type="non-terminal residue" evidence="4">
    <location>
        <position position="1"/>
    </location>
</feature>
<evidence type="ECO:0000259" key="3">
    <source>
        <dbReference type="Pfam" id="PF01967"/>
    </source>
</evidence>
<dbReference type="Gene3D" id="3.30.70.640">
    <property type="entry name" value="Molybdopterin cofactor biosynthesis C (MoaC) domain"/>
    <property type="match status" value="1"/>
</dbReference>
<comment type="pathway">
    <text evidence="1">Cofactor biosynthesis; molybdopterin biosynthesis.</text>
</comment>
<organism evidence="4 5">
    <name type="scientific">Trematosphaeria pertusa</name>
    <dbReference type="NCBI Taxonomy" id="390896"/>
    <lineage>
        <taxon>Eukaryota</taxon>
        <taxon>Fungi</taxon>
        <taxon>Dikarya</taxon>
        <taxon>Ascomycota</taxon>
        <taxon>Pezizomycotina</taxon>
        <taxon>Dothideomycetes</taxon>
        <taxon>Pleosporomycetidae</taxon>
        <taxon>Pleosporales</taxon>
        <taxon>Massarineae</taxon>
        <taxon>Trematosphaeriaceae</taxon>
        <taxon>Trematosphaeria</taxon>
    </lineage>
</organism>